<dbReference type="AlphaFoldDB" id="A0A2G2ZBA1"/>
<dbReference type="GO" id="GO:0005634">
    <property type="term" value="C:nucleus"/>
    <property type="evidence" value="ECO:0000318"/>
    <property type="project" value="GO_Central"/>
</dbReference>
<proteinExistence type="predicted"/>
<dbReference type="SUPFAM" id="SSF52200">
    <property type="entry name" value="Toll/Interleukin receptor TIR domain"/>
    <property type="match status" value="1"/>
</dbReference>
<protein>
    <recommendedName>
        <fullName evidence="2">TIR domain-containing protein</fullName>
    </recommendedName>
</protein>
<dbReference type="PROSITE" id="PS50104">
    <property type="entry name" value="TIR"/>
    <property type="match status" value="1"/>
</dbReference>
<dbReference type="SMART" id="SM00255">
    <property type="entry name" value="TIR"/>
    <property type="match status" value="1"/>
</dbReference>
<keyword evidence="1" id="KW-0520">NAD</keyword>
<feature type="domain" description="TIR" evidence="2">
    <location>
        <begin position="11"/>
        <end position="135"/>
    </location>
</feature>
<accession>A0A2G2ZBA1</accession>
<dbReference type="InterPro" id="IPR035897">
    <property type="entry name" value="Toll_tir_struct_dom_sf"/>
</dbReference>
<sequence length="272" mass="31983">MDSQIPTVNKWKYDVFLNFRRQDLEGNFVTQLYKRLEDMGINVFKPEFEYERKEEPITTEISEAIEESMIAITIFSEYYASSRQRLEELSKIMEWVDNQGQEFFSVFYRVTASQVSGIIDQTLAQYIADDIIFSYTVELQRWTDAFSKAFNIAGFKRDSFPLELIRWSSVIVLFDAIWIPEISLFWSLVTSKRLADMWALQGWNINFRRQINDWEVQRGADFFSTLEQLSGLQIGEDVPWWPDNTKGLFKAIATSKLMNQSNHLAMETTLED</sequence>
<gene>
    <name evidence="3" type="ORF">T459_17276</name>
</gene>
<dbReference type="EMBL" id="AYRZ02000006">
    <property type="protein sequence ID" value="PHT79224.1"/>
    <property type="molecule type" value="Genomic_DNA"/>
</dbReference>
<evidence type="ECO:0000259" key="2">
    <source>
        <dbReference type="PROSITE" id="PS50104"/>
    </source>
</evidence>
<dbReference type="GO" id="GO:0007165">
    <property type="term" value="P:signal transduction"/>
    <property type="evidence" value="ECO:0000318"/>
    <property type="project" value="GO_Central"/>
</dbReference>
<dbReference type="PANTHER" id="PTHR32009">
    <property type="entry name" value="TMV RESISTANCE PROTEIN N-LIKE"/>
    <property type="match status" value="1"/>
</dbReference>
<dbReference type="Gramene" id="PHT79224">
    <property type="protein sequence ID" value="PHT79224"/>
    <property type="gene ID" value="T459_17276"/>
</dbReference>
<name>A0A2G2ZBA1_CAPAN</name>
<comment type="caution">
    <text evidence="3">The sequence shown here is derived from an EMBL/GenBank/DDBJ whole genome shotgun (WGS) entry which is preliminary data.</text>
</comment>
<evidence type="ECO:0000313" key="4">
    <source>
        <dbReference type="Proteomes" id="UP000222542"/>
    </source>
</evidence>
<organism evidence="3 4">
    <name type="scientific">Capsicum annuum</name>
    <name type="common">Capsicum pepper</name>
    <dbReference type="NCBI Taxonomy" id="4072"/>
    <lineage>
        <taxon>Eukaryota</taxon>
        <taxon>Viridiplantae</taxon>
        <taxon>Streptophyta</taxon>
        <taxon>Embryophyta</taxon>
        <taxon>Tracheophyta</taxon>
        <taxon>Spermatophyta</taxon>
        <taxon>Magnoliopsida</taxon>
        <taxon>eudicotyledons</taxon>
        <taxon>Gunneridae</taxon>
        <taxon>Pentapetalae</taxon>
        <taxon>asterids</taxon>
        <taxon>lamiids</taxon>
        <taxon>Solanales</taxon>
        <taxon>Solanaceae</taxon>
        <taxon>Solanoideae</taxon>
        <taxon>Capsiceae</taxon>
        <taxon>Capsicum</taxon>
    </lineage>
</organism>
<dbReference type="Proteomes" id="UP000222542">
    <property type="component" value="Unassembled WGS sequence"/>
</dbReference>
<evidence type="ECO:0000256" key="1">
    <source>
        <dbReference type="ARBA" id="ARBA00023027"/>
    </source>
</evidence>
<dbReference type="Pfam" id="PF01582">
    <property type="entry name" value="TIR"/>
    <property type="match status" value="1"/>
</dbReference>
<dbReference type="Gene3D" id="3.40.50.10140">
    <property type="entry name" value="Toll/interleukin-1 receptor homology (TIR) domain"/>
    <property type="match status" value="1"/>
</dbReference>
<reference evidence="3 4" key="1">
    <citation type="journal article" date="2014" name="Nat. Genet.">
        <title>Genome sequence of the hot pepper provides insights into the evolution of pungency in Capsicum species.</title>
        <authorList>
            <person name="Kim S."/>
            <person name="Park M."/>
            <person name="Yeom S.I."/>
            <person name="Kim Y.M."/>
            <person name="Lee J.M."/>
            <person name="Lee H.A."/>
            <person name="Seo E."/>
            <person name="Choi J."/>
            <person name="Cheong K."/>
            <person name="Kim K.T."/>
            <person name="Jung K."/>
            <person name="Lee G.W."/>
            <person name="Oh S.K."/>
            <person name="Bae C."/>
            <person name="Kim S.B."/>
            <person name="Lee H.Y."/>
            <person name="Kim S.Y."/>
            <person name="Kim M.S."/>
            <person name="Kang B.C."/>
            <person name="Jo Y.D."/>
            <person name="Yang H.B."/>
            <person name="Jeong H.J."/>
            <person name="Kang W.H."/>
            <person name="Kwon J.K."/>
            <person name="Shin C."/>
            <person name="Lim J.Y."/>
            <person name="Park J.H."/>
            <person name="Huh J.H."/>
            <person name="Kim J.S."/>
            <person name="Kim B.D."/>
            <person name="Cohen O."/>
            <person name="Paran I."/>
            <person name="Suh M.C."/>
            <person name="Lee S.B."/>
            <person name="Kim Y.K."/>
            <person name="Shin Y."/>
            <person name="Noh S.J."/>
            <person name="Park J."/>
            <person name="Seo Y.S."/>
            <person name="Kwon S.Y."/>
            <person name="Kim H.A."/>
            <person name="Park J.M."/>
            <person name="Kim H.J."/>
            <person name="Choi S.B."/>
            <person name="Bosland P.W."/>
            <person name="Reeves G."/>
            <person name="Jo S.H."/>
            <person name="Lee B.W."/>
            <person name="Cho H.T."/>
            <person name="Choi H.S."/>
            <person name="Lee M.S."/>
            <person name="Yu Y."/>
            <person name="Do Choi Y."/>
            <person name="Park B.S."/>
            <person name="van Deynze A."/>
            <person name="Ashrafi H."/>
            <person name="Hill T."/>
            <person name="Kim W.T."/>
            <person name="Pai H.S."/>
            <person name="Ahn H.K."/>
            <person name="Yeam I."/>
            <person name="Giovannoni J.J."/>
            <person name="Rose J.K."/>
            <person name="Sorensen I."/>
            <person name="Lee S.J."/>
            <person name="Kim R.W."/>
            <person name="Choi I.Y."/>
            <person name="Choi B.S."/>
            <person name="Lim J.S."/>
            <person name="Lee Y.H."/>
            <person name="Choi D."/>
        </authorList>
    </citation>
    <scope>NUCLEOTIDE SEQUENCE [LARGE SCALE GENOMIC DNA]</scope>
    <source>
        <strain evidence="4">cv. CM334</strain>
    </source>
</reference>
<keyword evidence="4" id="KW-1185">Reference proteome</keyword>
<evidence type="ECO:0000313" key="3">
    <source>
        <dbReference type="EMBL" id="PHT79224.1"/>
    </source>
</evidence>
<dbReference type="PANTHER" id="PTHR32009:SF89">
    <property type="entry name" value="TMV RESISTANCE PROTEIN N"/>
    <property type="match status" value="1"/>
</dbReference>
<dbReference type="InterPro" id="IPR000157">
    <property type="entry name" value="TIR_dom"/>
</dbReference>
<reference evidence="3 4" key="2">
    <citation type="journal article" date="2017" name="Genome Biol.">
        <title>New reference genome sequences of hot pepper reveal the massive evolution of plant disease-resistance genes by retroduplication.</title>
        <authorList>
            <person name="Kim S."/>
            <person name="Park J."/>
            <person name="Yeom S.I."/>
            <person name="Kim Y.M."/>
            <person name="Seo E."/>
            <person name="Kim K.T."/>
            <person name="Kim M.S."/>
            <person name="Lee J.M."/>
            <person name="Cheong K."/>
            <person name="Shin H.S."/>
            <person name="Kim S.B."/>
            <person name="Han K."/>
            <person name="Lee J."/>
            <person name="Park M."/>
            <person name="Lee H.A."/>
            <person name="Lee H.Y."/>
            <person name="Lee Y."/>
            <person name="Oh S."/>
            <person name="Lee J.H."/>
            <person name="Choi E."/>
            <person name="Choi E."/>
            <person name="Lee S.E."/>
            <person name="Jeon J."/>
            <person name="Kim H."/>
            <person name="Choi G."/>
            <person name="Song H."/>
            <person name="Lee J."/>
            <person name="Lee S.C."/>
            <person name="Kwon J.K."/>
            <person name="Lee H.Y."/>
            <person name="Koo N."/>
            <person name="Hong Y."/>
            <person name="Kim R.W."/>
            <person name="Kang W.H."/>
            <person name="Huh J.H."/>
            <person name="Kang B.C."/>
            <person name="Yang T.J."/>
            <person name="Lee Y.H."/>
            <person name="Bennetzen J.L."/>
            <person name="Choi D."/>
        </authorList>
    </citation>
    <scope>NUCLEOTIDE SEQUENCE [LARGE SCALE GENOMIC DNA]</scope>
    <source>
        <strain evidence="4">cv. CM334</strain>
    </source>
</reference>